<feature type="domain" description="Multidrug resistance protein MdtA-like C-terminal permuted SH3" evidence="8">
    <location>
        <begin position="329"/>
        <end position="386"/>
    </location>
</feature>
<evidence type="ECO:0000256" key="3">
    <source>
        <dbReference type="ARBA" id="ARBA00022448"/>
    </source>
</evidence>
<gene>
    <name evidence="9" type="ORF">GCM10010136_29080</name>
</gene>
<dbReference type="Gene3D" id="6.10.140.1990">
    <property type="match status" value="1"/>
</dbReference>
<dbReference type="GO" id="GO:1990281">
    <property type="term" value="C:efflux pump complex"/>
    <property type="evidence" value="ECO:0007669"/>
    <property type="project" value="TreeGrafter"/>
</dbReference>
<dbReference type="GO" id="GO:0030313">
    <property type="term" value="C:cell envelope"/>
    <property type="evidence" value="ECO:0007669"/>
    <property type="project" value="UniProtKB-SubCell"/>
</dbReference>
<proteinExistence type="inferred from homology"/>
<sequence length="409" mass="43643">MTNTRPKTRSRLKWIVIGLVALGLAAWAANAVFGREDTPQYMSAAVSRGDIEENVLATGTIRPTNLVAVGAQVSGRVTKLAVELGQMVKQGDLIAEIDPVTRRNDLSTAEAQLAAAKAQRDEKLANLKYAEATLERQRITLQRRTSSQADFDAAEESVAVLQAQIAALGAQITQAELAVETAQINLGYTSITAPTNGTVLSIVTRQGQTLNAVQSAPTIVILGQLDMMEVKVEIAEADIVRVQPGQPLYFTVIGDNTKRFDAQLDAIEPAPESIRSDSAVATSTTASSTSSASTSAVYYNGVFQVPNPDNHLKTYMTAEVHIVLGKAKNALLIPSASLGPRVPDGRYTVQVIDDENKLTQRMVEIGLNNRVMAEVKAGLEEGERVVSGRPLGQGASAARQRGPRGPMGM</sequence>
<organism evidence="9 10">
    <name type="scientific">Limoniibacter endophyticus</name>
    <dbReference type="NCBI Taxonomy" id="1565040"/>
    <lineage>
        <taxon>Bacteria</taxon>
        <taxon>Pseudomonadati</taxon>
        <taxon>Pseudomonadota</taxon>
        <taxon>Alphaproteobacteria</taxon>
        <taxon>Hyphomicrobiales</taxon>
        <taxon>Bartonellaceae</taxon>
        <taxon>Limoniibacter</taxon>
    </lineage>
</organism>
<dbReference type="SUPFAM" id="SSF111369">
    <property type="entry name" value="HlyD-like secretion proteins"/>
    <property type="match status" value="1"/>
</dbReference>
<dbReference type="InterPro" id="IPR058625">
    <property type="entry name" value="MdtA-like_BSH"/>
</dbReference>
<evidence type="ECO:0000313" key="10">
    <source>
        <dbReference type="Proteomes" id="UP000641137"/>
    </source>
</evidence>
<dbReference type="Proteomes" id="UP000641137">
    <property type="component" value="Unassembled WGS sequence"/>
</dbReference>
<comment type="subcellular location">
    <subcellularLocation>
        <location evidence="1">Cell envelope</location>
    </subcellularLocation>
</comment>
<feature type="domain" description="Multidrug resistance protein MdtA-like barrel-sandwich hybrid" evidence="7">
    <location>
        <begin position="66"/>
        <end position="221"/>
    </location>
</feature>
<dbReference type="AlphaFoldDB" id="A0A8J3DUC0"/>
<evidence type="ECO:0000259" key="7">
    <source>
        <dbReference type="Pfam" id="PF25917"/>
    </source>
</evidence>
<evidence type="ECO:0000259" key="8">
    <source>
        <dbReference type="Pfam" id="PF25967"/>
    </source>
</evidence>
<evidence type="ECO:0000256" key="2">
    <source>
        <dbReference type="ARBA" id="ARBA00009477"/>
    </source>
</evidence>
<name>A0A8J3DUC0_9HYPH</name>
<dbReference type="PANTHER" id="PTHR30469:SF33">
    <property type="entry name" value="SLR1207 PROTEIN"/>
    <property type="match status" value="1"/>
</dbReference>
<feature type="domain" description="Multidrug resistance protein MdtA-like alpha-helical hairpin" evidence="6">
    <location>
        <begin position="112"/>
        <end position="189"/>
    </location>
</feature>
<dbReference type="InterPro" id="IPR058627">
    <property type="entry name" value="MdtA-like_C"/>
</dbReference>
<reference evidence="9" key="1">
    <citation type="journal article" date="2014" name="Int. J. Syst. Evol. Microbiol.">
        <title>Complete genome sequence of Corynebacterium casei LMG S-19264T (=DSM 44701T), isolated from a smear-ripened cheese.</title>
        <authorList>
            <consortium name="US DOE Joint Genome Institute (JGI-PGF)"/>
            <person name="Walter F."/>
            <person name="Albersmeier A."/>
            <person name="Kalinowski J."/>
            <person name="Ruckert C."/>
        </authorList>
    </citation>
    <scope>NUCLEOTIDE SEQUENCE</scope>
    <source>
        <strain evidence="9">KCTC 42097</strain>
    </source>
</reference>
<dbReference type="NCBIfam" id="TIGR01730">
    <property type="entry name" value="RND_mfp"/>
    <property type="match status" value="1"/>
</dbReference>
<dbReference type="InterPro" id="IPR030190">
    <property type="entry name" value="MacA_alpha-hairpin_sf"/>
</dbReference>
<dbReference type="Pfam" id="PF25967">
    <property type="entry name" value="RND-MFP_C"/>
    <property type="match status" value="1"/>
</dbReference>
<dbReference type="Gene3D" id="2.40.50.100">
    <property type="match status" value="1"/>
</dbReference>
<dbReference type="InterPro" id="IPR058624">
    <property type="entry name" value="MdtA-like_HH"/>
</dbReference>
<evidence type="ECO:0000256" key="4">
    <source>
        <dbReference type="ARBA" id="ARBA00023054"/>
    </source>
</evidence>
<dbReference type="RefSeq" id="WP_244636792.1">
    <property type="nucleotide sequence ID" value="NZ_BMZO01000010.1"/>
</dbReference>
<evidence type="ECO:0000313" key="9">
    <source>
        <dbReference type="EMBL" id="GHC77689.1"/>
    </source>
</evidence>
<dbReference type="Gene3D" id="2.40.30.170">
    <property type="match status" value="1"/>
</dbReference>
<protein>
    <submittedName>
        <fullName evidence="9">Hemolysin secretion protein D</fullName>
    </submittedName>
</protein>
<reference evidence="9" key="2">
    <citation type="submission" date="2020-09" db="EMBL/GenBank/DDBJ databases">
        <authorList>
            <person name="Sun Q."/>
            <person name="Kim S."/>
        </authorList>
    </citation>
    <scope>NUCLEOTIDE SEQUENCE</scope>
    <source>
        <strain evidence="9">KCTC 42097</strain>
    </source>
</reference>
<dbReference type="GO" id="GO:1990961">
    <property type="term" value="P:xenobiotic detoxification by transmembrane export across the plasma membrane"/>
    <property type="evidence" value="ECO:0007669"/>
    <property type="project" value="InterPro"/>
</dbReference>
<dbReference type="GO" id="GO:0015562">
    <property type="term" value="F:efflux transmembrane transporter activity"/>
    <property type="evidence" value="ECO:0007669"/>
    <property type="project" value="TreeGrafter"/>
</dbReference>
<dbReference type="Pfam" id="PF25876">
    <property type="entry name" value="HH_MFP_RND"/>
    <property type="match status" value="1"/>
</dbReference>
<dbReference type="PANTHER" id="PTHR30469">
    <property type="entry name" value="MULTIDRUG RESISTANCE PROTEIN MDTA"/>
    <property type="match status" value="1"/>
</dbReference>
<evidence type="ECO:0000259" key="6">
    <source>
        <dbReference type="Pfam" id="PF25876"/>
    </source>
</evidence>
<keyword evidence="10" id="KW-1185">Reference proteome</keyword>
<dbReference type="Gene3D" id="2.40.420.20">
    <property type="match status" value="1"/>
</dbReference>
<keyword evidence="4" id="KW-0175">Coiled coil</keyword>
<feature type="region of interest" description="Disordered" evidence="5">
    <location>
        <begin position="387"/>
        <end position="409"/>
    </location>
</feature>
<evidence type="ECO:0000256" key="1">
    <source>
        <dbReference type="ARBA" id="ARBA00004196"/>
    </source>
</evidence>
<dbReference type="EMBL" id="BMZO01000010">
    <property type="protein sequence ID" value="GHC77689.1"/>
    <property type="molecule type" value="Genomic_DNA"/>
</dbReference>
<accession>A0A8J3DUC0</accession>
<dbReference type="GO" id="GO:1990195">
    <property type="term" value="C:macrolide transmembrane transporter complex"/>
    <property type="evidence" value="ECO:0007669"/>
    <property type="project" value="InterPro"/>
</dbReference>
<comment type="similarity">
    <text evidence="2">Belongs to the membrane fusion protein (MFP) (TC 8.A.1) family.</text>
</comment>
<evidence type="ECO:0000256" key="5">
    <source>
        <dbReference type="SAM" id="MobiDB-lite"/>
    </source>
</evidence>
<keyword evidence="3" id="KW-0813">Transport</keyword>
<dbReference type="InterPro" id="IPR006143">
    <property type="entry name" value="RND_pump_MFP"/>
</dbReference>
<dbReference type="GO" id="GO:0019898">
    <property type="term" value="C:extrinsic component of membrane"/>
    <property type="evidence" value="ECO:0007669"/>
    <property type="project" value="InterPro"/>
</dbReference>
<comment type="caution">
    <text evidence="9">The sequence shown here is derived from an EMBL/GenBank/DDBJ whole genome shotgun (WGS) entry which is preliminary data.</text>
</comment>
<dbReference type="Pfam" id="PF25917">
    <property type="entry name" value="BSH_RND"/>
    <property type="match status" value="1"/>
</dbReference>